<dbReference type="GO" id="GO:0006508">
    <property type="term" value="P:proteolysis"/>
    <property type="evidence" value="ECO:0007669"/>
    <property type="project" value="InterPro"/>
</dbReference>
<dbReference type="Gene3D" id="2.40.70.10">
    <property type="entry name" value="Acid Proteases"/>
    <property type="match status" value="1"/>
</dbReference>
<reference evidence="4 5" key="1">
    <citation type="submission" date="2015-12" db="EMBL/GenBank/DDBJ databases">
        <title>Draft genome sequence of Moniliophthora roreri, the causal agent of frosty pod rot of cacao.</title>
        <authorList>
            <person name="Aime M.C."/>
            <person name="Diaz-Valderrama J.R."/>
            <person name="Kijpornyongpan T."/>
            <person name="Phillips-Mora W."/>
        </authorList>
    </citation>
    <scope>NUCLEOTIDE SEQUENCE [LARGE SCALE GENOMIC DNA]</scope>
    <source>
        <strain evidence="4 5">MCA 2952</strain>
    </source>
</reference>
<proteinExistence type="predicted"/>
<comment type="caution">
    <text evidence="4">The sequence shown here is derived from an EMBL/GenBank/DDBJ whole genome shotgun (WGS) entry which is preliminary data.</text>
</comment>
<dbReference type="CDD" id="cd00303">
    <property type="entry name" value="retropepsin_like"/>
    <property type="match status" value="1"/>
</dbReference>
<keyword evidence="1" id="KW-0645">Protease</keyword>
<name>A0A0W0FG43_MONRR</name>
<organism evidence="4 5">
    <name type="scientific">Moniliophthora roreri</name>
    <name type="common">Frosty pod rot fungus</name>
    <name type="synonym">Monilia roreri</name>
    <dbReference type="NCBI Taxonomy" id="221103"/>
    <lineage>
        <taxon>Eukaryota</taxon>
        <taxon>Fungi</taxon>
        <taxon>Dikarya</taxon>
        <taxon>Basidiomycota</taxon>
        <taxon>Agaricomycotina</taxon>
        <taxon>Agaricomycetes</taxon>
        <taxon>Agaricomycetidae</taxon>
        <taxon>Agaricales</taxon>
        <taxon>Marasmiineae</taxon>
        <taxon>Marasmiaceae</taxon>
        <taxon>Moniliophthora</taxon>
    </lineage>
</organism>
<keyword evidence="1" id="KW-0378">Hydrolase</keyword>
<dbReference type="GO" id="GO:0004190">
    <property type="term" value="F:aspartic-type endopeptidase activity"/>
    <property type="evidence" value="ECO:0007669"/>
    <property type="project" value="UniProtKB-KW"/>
</dbReference>
<dbReference type="InterPro" id="IPR021109">
    <property type="entry name" value="Peptidase_aspartic_dom_sf"/>
</dbReference>
<protein>
    <recommendedName>
        <fullName evidence="3">DUF4100 domain-containing protein</fullName>
    </recommendedName>
</protein>
<dbReference type="PROSITE" id="PS00141">
    <property type="entry name" value="ASP_PROTEASE"/>
    <property type="match status" value="1"/>
</dbReference>
<dbReference type="InterPro" id="IPR025165">
    <property type="entry name" value="DUF4100"/>
</dbReference>
<gene>
    <name evidence="4" type="ORF">WG66_12132</name>
</gene>
<dbReference type="Pfam" id="PF13352">
    <property type="entry name" value="DUF4100"/>
    <property type="match status" value="1"/>
</dbReference>
<evidence type="ECO:0000259" key="3">
    <source>
        <dbReference type="Pfam" id="PF13352"/>
    </source>
</evidence>
<evidence type="ECO:0000256" key="2">
    <source>
        <dbReference type="SAM" id="MobiDB-lite"/>
    </source>
</evidence>
<sequence length="554" mass="61327">MEKPQAAKGVPQSTLDSLTEQMKQLQLNQAQIINIISSLSNAGPATEAPNSSRGKRCFTCGVQDPPHLLHPSKCLEMLNLVREGLAKFDAQRGRFVMMSGSELPRAPYPGYPESPPHQTASVNHYGLFLDGESLLESGELGFSSLEFSSNSVLRTGKDTNVRFDPTGSAKREEKGKHQASEPRSKPTTNPTPLSSSIPPKPLSQPEAKIDIPVPTNPINRKEGWKELVPSSRSETKGDISMKDDAKVQNKYHFTSDLQEKSDVTAVFNALMNQTFTLPIYQLIGSSPQLQKLIADATWTRREYVNKQAEYYSLDPSSSSSDIEKDNIVSVTMTMVDREGEVNRYRLDDLKVGDPQSITDFLGCCANAILKSPEAMKLFAMVTGLIEVTINGEPFVAMIDTGSELNVGSIDLPEQTNCAVDFGGRNWSLKGIHGQPEPLQGVLVEAPMKIGGRDFPHHIFVSHQKIEKQDIILGQPFLIWYGARLQYSHLGLVKLYLWEDLEHQKQPSISISITNPKDPRIKATVNAAKYFFSEPHAPFCWASVEEVADEEVAFQ</sequence>
<dbReference type="InterPro" id="IPR001969">
    <property type="entry name" value="Aspartic_peptidase_AS"/>
</dbReference>
<dbReference type="SUPFAM" id="SSF50630">
    <property type="entry name" value="Acid proteases"/>
    <property type="match status" value="1"/>
</dbReference>
<feature type="compositionally biased region" description="Basic and acidic residues" evidence="2">
    <location>
        <begin position="169"/>
        <end position="184"/>
    </location>
</feature>
<keyword evidence="1" id="KW-0064">Aspartyl protease</keyword>
<feature type="region of interest" description="Disordered" evidence="2">
    <location>
        <begin position="156"/>
        <end position="239"/>
    </location>
</feature>
<feature type="domain" description="DUF4100" evidence="3">
    <location>
        <begin position="93"/>
        <end position="306"/>
    </location>
</feature>
<accession>A0A0W0FG43</accession>
<evidence type="ECO:0000313" key="4">
    <source>
        <dbReference type="EMBL" id="KTB35309.1"/>
    </source>
</evidence>
<dbReference type="EMBL" id="LATX01001992">
    <property type="protein sequence ID" value="KTB35309.1"/>
    <property type="molecule type" value="Genomic_DNA"/>
</dbReference>
<dbReference type="AlphaFoldDB" id="A0A0W0FG43"/>
<evidence type="ECO:0000256" key="1">
    <source>
        <dbReference type="ARBA" id="ARBA00022750"/>
    </source>
</evidence>
<dbReference type="Proteomes" id="UP000054988">
    <property type="component" value="Unassembled WGS sequence"/>
</dbReference>
<evidence type="ECO:0000313" key="5">
    <source>
        <dbReference type="Proteomes" id="UP000054988"/>
    </source>
</evidence>